<evidence type="ECO:0000313" key="1">
    <source>
        <dbReference type="EMBL" id="KKK62010.1"/>
    </source>
</evidence>
<comment type="caution">
    <text evidence="1">The sequence shown here is derived from an EMBL/GenBank/DDBJ whole genome shotgun (WGS) entry which is preliminary data.</text>
</comment>
<proteinExistence type="predicted"/>
<sequence length="363" mass="40520">GGDENKRRDYPCRPVGICIDRPQVGFQGKGSLWIDDVALLSPRKESHTLHVQVRPPSYGNLYAVGDDIALKVRGNGQRIRWSVADFWNRKLAAGQGPATATEARFHLDKPGYFACKLELLAGDRVIETEVFHLAALLDLRSADLPGGKTPVRSDFVGICSHFGQRAYPLPCMELMRRYGIDQFRDEIHWRVYEAQKGRHATPDYPGYMYVQFTMQRTKSGSAPAAKAADEKVATATPADQQALRELIPVARGLLKGGRLRITFEAYGNLIWGTYPYVRALTTPGTRSPTNKYALINCSGSDLDAQGKGILDNEEVMLELLRGDYAGANIRAHADWRRARADPRAPTLYTPDMSWQNSRLVFKP</sequence>
<organism evidence="1">
    <name type="scientific">marine sediment metagenome</name>
    <dbReference type="NCBI Taxonomy" id="412755"/>
    <lineage>
        <taxon>unclassified sequences</taxon>
        <taxon>metagenomes</taxon>
        <taxon>ecological metagenomes</taxon>
    </lineage>
</organism>
<gene>
    <name evidence="1" type="ORF">LCGC14_3008610</name>
</gene>
<feature type="non-terminal residue" evidence="1">
    <location>
        <position position="1"/>
    </location>
</feature>
<accession>A0A0F8XLN3</accession>
<name>A0A0F8XLN3_9ZZZZ</name>
<reference evidence="1" key="1">
    <citation type="journal article" date="2015" name="Nature">
        <title>Complex archaea that bridge the gap between prokaryotes and eukaryotes.</title>
        <authorList>
            <person name="Spang A."/>
            <person name="Saw J.H."/>
            <person name="Jorgensen S.L."/>
            <person name="Zaremba-Niedzwiedzka K."/>
            <person name="Martijn J."/>
            <person name="Lind A.E."/>
            <person name="van Eijk R."/>
            <person name="Schleper C."/>
            <person name="Guy L."/>
            <person name="Ettema T.J."/>
        </authorList>
    </citation>
    <scope>NUCLEOTIDE SEQUENCE</scope>
</reference>
<feature type="non-terminal residue" evidence="1">
    <location>
        <position position="363"/>
    </location>
</feature>
<dbReference type="EMBL" id="LAZR01062205">
    <property type="protein sequence ID" value="KKK62010.1"/>
    <property type="molecule type" value="Genomic_DNA"/>
</dbReference>
<dbReference type="AlphaFoldDB" id="A0A0F8XLN3"/>
<protein>
    <submittedName>
        <fullName evidence="1">Uncharacterized protein</fullName>
    </submittedName>
</protein>